<reference evidence="1" key="1">
    <citation type="submission" date="2018-05" db="EMBL/GenBank/DDBJ databases">
        <authorList>
            <person name="Lanie J.A."/>
            <person name="Ng W.-L."/>
            <person name="Kazmierczak K.M."/>
            <person name="Andrzejewski T.M."/>
            <person name="Davidsen T.M."/>
            <person name="Wayne K.J."/>
            <person name="Tettelin H."/>
            <person name="Glass J.I."/>
            <person name="Rusch D."/>
            <person name="Podicherti R."/>
            <person name="Tsui H.-C.T."/>
            <person name="Winkler M.E."/>
        </authorList>
    </citation>
    <scope>NUCLEOTIDE SEQUENCE</scope>
</reference>
<gene>
    <name evidence="1" type="ORF">METZ01_LOCUS506609</name>
</gene>
<name>A0A383EBL6_9ZZZZ</name>
<evidence type="ECO:0000313" key="1">
    <source>
        <dbReference type="EMBL" id="SVE53755.1"/>
    </source>
</evidence>
<dbReference type="AlphaFoldDB" id="A0A383EBL6"/>
<proteinExistence type="predicted"/>
<sequence length="191" mass="20627">MVSLALLVMIMVYWAVNSYEREPTYGFNLKQKAMELMKSSIEMLRSEFISRGINIGQDSLSHGSFLLGPKQSIIQTTTGSLISKHSTLNSDFGAMIVEMLIELEIEAGGHVAVSYTGSYPGANIAVLSALESLGISADIISSCGSSEYGATHPEFTWIDMEKYLSNNKIFSNFSTLASIGGGFDLGSQLNS</sequence>
<organism evidence="1">
    <name type="scientific">marine metagenome</name>
    <dbReference type="NCBI Taxonomy" id="408172"/>
    <lineage>
        <taxon>unclassified sequences</taxon>
        <taxon>metagenomes</taxon>
        <taxon>ecological metagenomes</taxon>
    </lineage>
</organism>
<accession>A0A383EBL6</accession>
<feature type="non-terminal residue" evidence="1">
    <location>
        <position position="191"/>
    </location>
</feature>
<protein>
    <recommendedName>
        <fullName evidence="2">Poly-gamma-glutamate system protein</fullName>
    </recommendedName>
</protein>
<evidence type="ECO:0008006" key="2">
    <source>
        <dbReference type="Google" id="ProtNLM"/>
    </source>
</evidence>
<dbReference type="InterPro" id="IPR027602">
    <property type="entry name" value="PGA_system"/>
</dbReference>
<dbReference type="EMBL" id="UINC01224224">
    <property type="protein sequence ID" value="SVE53755.1"/>
    <property type="molecule type" value="Genomic_DNA"/>
</dbReference>
<dbReference type="NCBIfam" id="TIGR04332">
    <property type="entry name" value="gamma_Glu_sys"/>
    <property type="match status" value="1"/>
</dbReference>